<dbReference type="InterPro" id="IPR001258">
    <property type="entry name" value="NHL_repeat"/>
</dbReference>
<dbReference type="GO" id="GO:0005509">
    <property type="term" value="F:calcium ion binding"/>
    <property type="evidence" value="ECO:0007669"/>
    <property type="project" value="InterPro"/>
</dbReference>
<evidence type="ECO:0000256" key="7">
    <source>
        <dbReference type="PROSITE-ProRule" id="PRU00504"/>
    </source>
</evidence>
<evidence type="ECO:0000256" key="9">
    <source>
        <dbReference type="SAM" id="MobiDB-lite"/>
    </source>
</evidence>
<name>A0A8S2J0R6_9BILA</name>
<dbReference type="GO" id="GO:0050482">
    <property type="term" value="P:arachidonate secretion"/>
    <property type="evidence" value="ECO:0007669"/>
    <property type="project" value="InterPro"/>
</dbReference>
<evidence type="ECO:0000256" key="4">
    <source>
        <dbReference type="ARBA" id="ARBA00023157"/>
    </source>
</evidence>
<evidence type="ECO:0000256" key="8">
    <source>
        <dbReference type="RuleBase" id="RU003654"/>
    </source>
</evidence>
<keyword evidence="4 6" id="KW-1015">Disulfide bond</keyword>
<feature type="active site" evidence="5">
    <location>
        <position position="115"/>
    </location>
</feature>
<dbReference type="InterPro" id="IPR001211">
    <property type="entry name" value="PLA2"/>
</dbReference>
<feature type="disulfide bond" evidence="6">
    <location>
        <begin position="50"/>
        <end position="69"/>
    </location>
</feature>
<feature type="compositionally biased region" description="Low complexity" evidence="9">
    <location>
        <begin position="160"/>
        <end position="169"/>
    </location>
</feature>
<proteinExistence type="inferred from homology"/>
<dbReference type="Proteomes" id="UP000682733">
    <property type="component" value="Unassembled WGS sequence"/>
</dbReference>
<dbReference type="GO" id="GO:0016042">
    <property type="term" value="P:lipid catabolic process"/>
    <property type="evidence" value="ECO:0007669"/>
    <property type="project" value="InterPro"/>
</dbReference>
<comment type="similarity">
    <text evidence="8">Belongs to the phospholipase A2 family.</text>
</comment>
<dbReference type="EMBL" id="CAJOBA010006874">
    <property type="protein sequence ID" value="CAF3785892.1"/>
    <property type="molecule type" value="Genomic_DNA"/>
</dbReference>
<dbReference type="Pfam" id="PF00068">
    <property type="entry name" value="Phospholip_A2_1"/>
    <property type="match status" value="1"/>
</dbReference>
<dbReference type="PROSITE" id="PS51125">
    <property type="entry name" value="NHL"/>
    <property type="match status" value="1"/>
</dbReference>
<protein>
    <recommendedName>
        <fullName evidence="10">Phospholipase A2-like central domain-containing protein</fullName>
    </recommendedName>
</protein>
<dbReference type="Gene3D" id="1.20.90.10">
    <property type="entry name" value="Phospholipase A2 domain"/>
    <property type="match status" value="1"/>
</dbReference>
<evidence type="ECO:0000313" key="13">
    <source>
        <dbReference type="Proteomes" id="UP000682733"/>
    </source>
</evidence>
<evidence type="ECO:0000256" key="3">
    <source>
        <dbReference type="ARBA" id="ARBA00022737"/>
    </source>
</evidence>
<dbReference type="GO" id="GO:0005576">
    <property type="term" value="C:extracellular region"/>
    <property type="evidence" value="ECO:0007669"/>
    <property type="project" value="UniProtKB-SubCell"/>
</dbReference>
<dbReference type="EMBL" id="CAJNOK010006865">
    <property type="protein sequence ID" value="CAF1016818.1"/>
    <property type="molecule type" value="Genomic_DNA"/>
</dbReference>
<dbReference type="PANTHER" id="PTHR11716:SF51">
    <property type="entry name" value="PHOSPHOLIPASE A2"/>
    <property type="match status" value="1"/>
</dbReference>
<dbReference type="CDD" id="cd05819">
    <property type="entry name" value="NHL"/>
    <property type="match status" value="1"/>
</dbReference>
<dbReference type="GO" id="GO:0047498">
    <property type="term" value="F:calcium-dependent phospholipase A2 activity"/>
    <property type="evidence" value="ECO:0007669"/>
    <property type="project" value="TreeGrafter"/>
</dbReference>
<comment type="caution">
    <text evidence="12">The sequence shown here is derived from an EMBL/GenBank/DDBJ whole genome shotgun (WGS) entry which is preliminary data.</text>
</comment>
<dbReference type="CDD" id="cd00125">
    <property type="entry name" value="PLA2c"/>
    <property type="match status" value="1"/>
</dbReference>
<dbReference type="InterPro" id="IPR016090">
    <property type="entry name" value="PLA2-like_dom"/>
</dbReference>
<dbReference type="Gene3D" id="2.40.10.500">
    <property type="match status" value="1"/>
</dbReference>
<feature type="disulfide bond" evidence="6">
    <location>
        <begin position="100"/>
        <end position="112"/>
    </location>
</feature>
<feature type="disulfide bond" evidence="6">
    <location>
        <begin position="68"/>
        <end position="121"/>
    </location>
</feature>
<sequence>MIPCYYFYVLLITTVSIGSRSALFSSQLDEMITYLTKKSSAEYESYGCWCNSMYYREDNKVMDTTDRCCRAHYDCYKISSNCEPQTVEYDSNFRKGNISCLDSEGTCEYSVCICDKQMAECLRKYLVSFQGQQLQHLTREQCLATNCHTALTISTTTTTTSLPTTTSTANNCEPFERPPSHATCTSPRWQKRGITLNSSPISVGRMCIDNDDNLFLADSSNHRIVKYIKDSNVPITVASGLYYPSDVFVDPLNNIFIVDRNGIHMWPVDSTKGVTVDDSRNRSFAAIYVNSKAELYAAEVFANFTGRMIKYSSLNSTSETVIDDTPGYHVAGLVIDQCDNIYVGDRGYDRLLKYPRGINSPEVMPNPGVSDPIDITMDKYGNMYLVDYSGHYVSRWSVKYGGSHIIAGVIHVQGYDDEHLYNPVSAAIDSNGNLYVGDSKKGRIQKFVLESGDLYC</sequence>
<accession>A0A8S2J0R6</accession>
<evidence type="ECO:0000256" key="1">
    <source>
        <dbReference type="ARBA" id="ARBA00004613"/>
    </source>
</evidence>
<evidence type="ECO:0000256" key="6">
    <source>
        <dbReference type="PIRSR" id="PIRSR601211-3"/>
    </source>
</evidence>
<evidence type="ECO:0000259" key="10">
    <source>
        <dbReference type="SMART" id="SM00085"/>
    </source>
</evidence>
<feature type="disulfide bond" evidence="6">
    <location>
        <begin position="75"/>
        <end position="114"/>
    </location>
</feature>
<dbReference type="GO" id="GO:0006644">
    <property type="term" value="P:phospholipid metabolic process"/>
    <property type="evidence" value="ECO:0007669"/>
    <property type="project" value="InterPro"/>
</dbReference>
<evidence type="ECO:0000256" key="5">
    <source>
        <dbReference type="PIRSR" id="PIRSR601211-1"/>
    </source>
</evidence>
<dbReference type="SUPFAM" id="SSF101898">
    <property type="entry name" value="NHL repeat"/>
    <property type="match status" value="1"/>
</dbReference>
<dbReference type="InterPro" id="IPR036444">
    <property type="entry name" value="PLipase_A2_dom_sf"/>
</dbReference>
<dbReference type="SUPFAM" id="SSF48619">
    <property type="entry name" value="Phospholipase A2, PLA2"/>
    <property type="match status" value="1"/>
</dbReference>
<dbReference type="Gene3D" id="2.120.10.30">
    <property type="entry name" value="TolB, C-terminal domain"/>
    <property type="match status" value="1"/>
</dbReference>
<feature type="disulfide bond" evidence="6">
    <location>
        <begin position="82"/>
        <end position="107"/>
    </location>
</feature>
<dbReference type="InterPro" id="IPR011042">
    <property type="entry name" value="6-blade_b-propeller_TolB-like"/>
</dbReference>
<feature type="active site" evidence="5">
    <location>
        <position position="72"/>
    </location>
</feature>
<keyword evidence="3" id="KW-0677">Repeat</keyword>
<keyword evidence="2" id="KW-0964">Secreted</keyword>
<evidence type="ECO:0000313" key="11">
    <source>
        <dbReference type="EMBL" id="CAF1016818.1"/>
    </source>
</evidence>
<dbReference type="PANTHER" id="PTHR11716">
    <property type="entry name" value="PHOSPHOLIPASE A2 FAMILY MEMBER"/>
    <property type="match status" value="1"/>
</dbReference>
<feature type="region of interest" description="Disordered" evidence="9">
    <location>
        <begin position="160"/>
        <end position="180"/>
    </location>
</feature>
<organism evidence="12 13">
    <name type="scientific">Didymodactylos carnosus</name>
    <dbReference type="NCBI Taxonomy" id="1234261"/>
    <lineage>
        <taxon>Eukaryota</taxon>
        <taxon>Metazoa</taxon>
        <taxon>Spiralia</taxon>
        <taxon>Gnathifera</taxon>
        <taxon>Rotifera</taxon>
        <taxon>Eurotatoria</taxon>
        <taxon>Bdelloidea</taxon>
        <taxon>Philodinida</taxon>
        <taxon>Philodinidae</taxon>
        <taxon>Didymodactylos</taxon>
    </lineage>
</organism>
<dbReference type="SMART" id="SM00085">
    <property type="entry name" value="PA2c"/>
    <property type="match status" value="1"/>
</dbReference>
<evidence type="ECO:0000256" key="2">
    <source>
        <dbReference type="ARBA" id="ARBA00022525"/>
    </source>
</evidence>
<reference evidence="12" key="1">
    <citation type="submission" date="2021-02" db="EMBL/GenBank/DDBJ databases">
        <authorList>
            <person name="Nowell W R."/>
        </authorList>
    </citation>
    <scope>NUCLEOTIDE SEQUENCE</scope>
</reference>
<evidence type="ECO:0000313" key="12">
    <source>
        <dbReference type="EMBL" id="CAF3785892.1"/>
    </source>
</evidence>
<feature type="repeat" description="NHL" evidence="7">
    <location>
        <begin position="407"/>
        <end position="450"/>
    </location>
</feature>
<dbReference type="Proteomes" id="UP000677228">
    <property type="component" value="Unassembled WGS sequence"/>
</dbReference>
<dbReference type="GO" id="GO:0005543">
    <property type="term" value="F:phospholipid binding"/>
    <property type="evidence" value="ECO:0007669"/>
    <property type="project" value="TreeGrafter"/>
</dbReference>
<gene>
    <name evidence="11" type="ORF">OVA965_LOCUS15324</name>
    <name evidence="12" type="ORF">TMI583_LOCUS15330</name>
</gene>
<dbReference type="Pfam" id="PF01436">
    <property type="entry name" value="NHL"/>
    <property type="match status" value="1"/>
</dbReference>
<feature type="domain" description="Phospholipase A2-like central" evidence="10">
    <location>
        <begin position="22"/>
        <end position="143"/>
    </location>
</feature>
<comment type="subcellular location">
    <subcellularLocation>
        <location evidence="1">Secreted</location>
    </subcellularLocation>
</comment>
<dbReference type="AlphaFoldDB" id="A0A8S2J0R6"/>